<organism evidence="2 3">
    <name type="scientific">Streptomyces phaeofaciens</name>
    <dbReference type="NCBI Taxonomy" id="68254"/>
    <lineage>
        <taxon>Bacteria</taxon>
        <taxon>Bacillati</taxon>
        <taxon>Actinomycetota</taxon>
        <taxon>Actinomycetes</taxon>
        <taxon>Kitasatosporales</taxon>
        <taxon>Streptomycetaceae</taxon>
        <taxon>Streptomyces</taxon>
    </lineage>
</organism>
<protein>
    <recommendedName>
        <fullName evidence="4">Secreted protein</fullName>
    </recommendedName>
</protein>
<accession>A0A918LR97</accession>
<comment type="caution">
    <text evidence="2">The sequence shown here is derived from an EMBL/GenBank/DDBJ whole genome shotgun (WGS) entry which is preliminary data.</text>
</comment>
<feature type="chain" id="PRO_5037459424" description="Secreted protein" evidence="1">
    <location>
        <begin position="26"/>
        <end position="82"/>
    </location>
</feature>
<keyword evidence="1" id="KW-0732">Signal</keyword>
<dbReference type="AlphaFoldDB" id="A0A918LR97"/>
<evidence type="ECO:0000313" key="2">
    <source>
        <dbReference type="EMBL" id="GGT42319.1"/>
    </source>
</evidence>
<evidence type="ECO:0008006" key="4">
    <source>
        <dbReference type="Google" id="ProtNLM"/>
    </source>
</evidence>
<feature type="signal peptide" evidence="1">
    <location>
        <begin position="1"/>
        <end position="25"/>
    </location>
</feature>
<dbReference type="RefSeq" id="WP_189709610.1">
    <property type="nucleotide sequence ID" value="NZ_BMSA01000003.1"/>
</dbReference>
<reference evidence="2" key="1">
    <citation type="journal article" date="2014" name="Int. J. Syst. Evol. Microbiol.">
        <title>Complete genome sequence of Corynebacterium casei LMG S-19264T (=DSM 44701T), isolated from a smear-ripened cheese.</title>
        <authorList>
            <consortium name="US DOE Joint Genome Institute (JGI-PGF)"/>
            <person name="Walter F."/>
            <person name="Albersmeier A."/>
            <person name="Kalinowski J."/>
            <person name="Ruckert C."/>
        </authorList>
    </citation>
    <scope>NUCLEOTIDE SEQUENCE</scope>
    <source>
        <strain evidence="2">JCM 4125</strain>
    </source>
</reference>
<name>A0A918LR97_9ACTN</name>
<evidence type="ECO:0000256" key="1">
    <source>
        <dbReference type="SAM" id="SignalP"/>
    </source>
</evidence>
<gene>
    <name evidence="2" type="ORF">GCM10010226_18710</name>
</gene>
<dbReference type="EMBL" id="BMSA01000003">
    <property type="protein sequence ID" value="GGT42319.1"/>
    <property type="molecule type" value="Genomic_DNA"/>
</dbReference>
<sequence length="82" mass="8094">MIRKAAVIVAAAGGLVLADAGWALADSGGQHGSPQVVCALAEEAVMGNCGNTYIFAPRILDNVLDLGLFGPAPGIPGVPGIP</sequence>
<evidence type="ECO:0000313" key="3">
    <source>
        <dbReference type="Proteomes" id="UP000646776"/>
    </source>
</evidence>
<dbReference type="Proteomes" id="UP000646776">
    <property type="component" value="Unassembled WGS sequence"/>
</dbReference>
<proteinExistence type="predicted"/>
<reference evidence="2" key="2">
    <citation type="submission" date="2020-09" db="EMBL/GenBank/DDBJ databases">
        <authorList>
            <person name="Sun Q."/>
            <person name="Ohkuma M."/>
        </authorList>
    </citation>
    <scope>NUCLEOTIDE SEQUENCE</scope>
    <source>
        <strain evidence="2">JCM 4125</strain>
    </source>
</reference>
<keyword evidence="3" id="KW-1185">Reference proteome</keyword>